<gene>
    <name evidence="2" type="ORF">Amon01_001024400</name>
</gene>
<organism evidence="2 3">
    <name type="scientific">Ambrosiozyma monospora</name>
    <name type="common">Yeast</name>
    <name type="synonym">Endomycopsis monosporus</name>
    <dbReference type="NCBI Taxonomy" id="43982"/>
    <lineage>
        <taxon>Eukaryota</taxon>
        <taxon>Fungi</taxon>
        <taxon>Dikarya</taxon>
        <taxon>Ascomycota</taxon>
        <taxon>Saccharomycotina</taxon>
        <taxon>Pichiomycetes</taxon>
        <taxon>Pichiales</taxon>
        <taxon>Pichiaceae</taxon>
        <taxon>Ambrosiozyma</taxon>
    </lineage>
</organism>
<feature type="compositionally biased region" description="Low complexity" evidence="1">
    <location>
        <begin position="53"/>
        <end position="72"/>
    </location>
</feature>
<sequence length="108" mass="11613">MLCLTSQKRMVFLETETPVFPAIEIFLETEIPVFPAIEIFSRNGGCFSRNRDSSSSSSNGGSSSSSSNGGSSARRQAFDVDNVDQLGGEVVDLLIWTETQNTQGGTVN</sequence>
<evidence type="ECO:0000313" key="3">
    <source>
        <dbReference type="Proteomes" id="UP001165063"/>
    </source>
</evidence>
<feature type="region of interest" description="Disordered" evidence="1">
    <location>
        <begin position="49"/>
        <end position="78"/>
    </location>
</feature>
<dbReference type="EMBL" id="BSXU01018997">
    <property type="protein sequence ID" value="GME86073.1"/>
    <property type="molecule type" value="Genomic_DNA"/>
</dbReference>
<evidence type="ECO:0000313" key="2">
    <source>
        <dbReference type="EMBL" id="GME86073.1"/>
    </source>
</evidence>
<dbReference type="AlphaFoldDB" id="A0A9W6TB09"/>
<dbReference type="Proteomes" id="UP001165063">
    <property type="component" value="Unassembled WGS sequence"/>
</dbReference>
<name>A0A9W6TB09_AMBMO</name>
<comment type="caution">
    <text evidence="2">The sequence shown here is derived from an EMBL/GenBank/DDBJ whole genome shotgun (WGS) entry which is preliminary data.</text>
</comment>
<protein>
    <submittedName>
        <fullName evidence="2">Unnamed protein product</fullName>
    </submittedName>
</protein>
<evidence type="ECO:0000256" key="1">
    <source>
        <dbReference type="SAM" id="MobiDB-lite"/>
    </source>
</evidence>
<accession>A0A9W6TB09</accession>
<keyword evidence="3" id="KW-1185">Reference proteome</keyword>
<reference evidence="2" key="1">
    <citation type="submission" date="2023-04" db="EMBL/GenBank/DDBJ databases">
        <title>Ambrosiozyma monospora NBRC 1965.</title>
        <authorList>
            <person name="Ichikawa N."/>
            <person name="Sato H."/>
            <person name="Tonouchi N."/>
        </authorList>
    </citation>
    <scope>NUCLEOTIDE SEQUENCE</scope>
    <source>
        <strain evidence="2">NBRC 1965</strain>
    </source>
</reference>
<proteinExistence type="predicted"/>